<accession>A0A848M872</accession>
<dbReference type="SUPFAM" id="SSF50891">
    <property type="entry name" value="Cyclophilin-like"/>
    <property type="match status" value="1"/>
</dbReference>
<sequence>MVIRFGDQADIETHHKVRAVSKHLAEHPFEGMVEYIPAFTSVTVVYDPVAIYLKDKSRSGKGEIRYPFESVERTLKKIMDALQEGTVPKPRVVKIPVCYGEEFGPDLEHVAELNGLSVDDVISIHSSGEYLVYMLGFAPGFPYLGGMDKRISAPRKDTPRLSIPAGTVGIAGEQTGIYPISTPGGWQLIGRTPSSLFLPHKQPPTLLEAGNVITFYPISRKEYEEWRE</sequence>
<dbReference type="InterPro" id="IPR029000">
    <property type="entry name" value="Cyclophilin-like_dom_sf"/>
</dbReference>
<protein>
    <submittedName>
        <fullName evidence="5">5-oxoprolinase subunit PxpB</fullName>
        <ecNumber evidence="5">3.5.2.9</ecNumber>
    </submittedName>
</protein>
<feature type="domain" description="Carboxyltransferase" evidence="4">
    <location>
        <begin position="1"/>
        <end position="207"/>
    </location>
</feature>
<dbReference type="Pfam" id="PF02682">
    <property type="entry name" value="CT_C_D"/>
    <property type="match status" value="1"/>
</dbReference>
<dbReference type="NCBIfam" id="TIGR00370">
    <property type="entry name" value="5-oxoprolinase subunit PxpB"/>
    <property type="match status" value="1"/>
</dbReference>
<dbReference type="Gene3D" id="3.30.1360.40">
    <property type="match status" value="1"/>
</dbReference>
<evidence type="ECO:0000259" key="4">
    <source>
        <dbReference type="SMART" id="SM00796"/>
    </source>
</evidence>
<evidence type="ECO:0000313" key="6">
    <source>
        <dbReference type="Proteomes" id="UP000565468"/>
    </source>
</evidence>
<dbReference type="PANTHER" id="PTHR34698">
    <property type="entry name" value="5-OXOPROLINASE SUBUNIT B"/>
    <property type="match status" value="1"/>
</dbReference>
<evidence type="ECO:0000313" key="5">
    <source>
        <dbReference type="EMBL" id="NMO96400.1"/>
    </source>
</evidence>
<dbReference type="PANTHER" id="PTHR34698:SF2">
    <property type="entry name" value="5-OXOPROLINASE SUBUNIT B"/>
    <property type="match status" value="1"/>
</dbReference>
<dbReference type="SMART" id="SM00796">
    <property type="entry name" value="AHS1"/>
    <property type="match status" value="1"/>
</dbReference>
<keyword evidence="3" id="KW-0067">ATP-binding</keyword>
<dbReference type="InterPro" id="IPR003833">
    <property type="entry name" value="CT_C_D"/>
</dbReference>
<dbReference type="SUPFAM" id="SSF160467">
    <property type="entry name" value="PH0987 N-terminal domain-like"/>
    <property type="match status" value="1"/>
</dbReference>
<organism evidence="5 6">
    <name type="scientific">Paenibacillus lemnae</name>
    <dbReference type="NCBI Taxonomy" id="1330551"/>
    <lineage>
        <taxon>Bacteria</taxon>
        <taxon>Bacillati</taxon>
        <taxon>Bacillota</taxon>
        <taxon>Bacilli</taxon>
        <taxon>Bacillales</taxon>
        <taxon>Paenibacillaceae</taxon>
        <taxon>Paenibacillus</taxon>
    </lineage>
</organism>
<dbReference type="GO" id="GO:0005524">
    <property type="term" value="F:ATP binding"/>
    <property type="evidence" value="ECO:0007669"/>
    <property type="project" value="UniProtKB-KW"/>
</dbReference>
<evidence type="ECO:0000256" key="1">
    <source>
        <dbReference type="ARBA" id="ARBA00022741"/>
    </source>
</evidence>
<dbReference type="Proteomes" id="UP000565468">
    <property type="component" value="Unassembled WGS sequence"/>
</dbReference>
<evidence type="ECO:0000256" key="3">
    <source>
        <dbReference type="ARBA" id="ARBA00022840"/>
    </source>
</evidence>
<dbReference type="EC" id="3.5.2.9" evidence="5"/>
<keyword evidence="6" id="KW-1185">Reference proteome</keyword>
<keyword evidence="1" id="KW-0547">Nucleotide-binding</keyword>
<evidence type="ECO:0000256" key="2">
    <source>
        <dbReference type="ARBA" id="ARBA00022801"/>
    </source>
</evidence>
<comment type="caution">
    <text evidence="5">The sequence shown here is derived from an EMBL/GenBank/DDBJ whole genome shotgun (WGS) entry which is preliminary data.</text>
</comment>
<dbReference type="EMBL" id="JABBPN010000009">
    <property type="protein sequence ID" value="NMO96400.1"/>
    <property type="molecule type" value="Genomic_DNA"/>
</dbReference>
<gene>
    <name evidence="5" type="primary">pxpB</name>
    <name evidence="5" type="ORF">HII30_11520</name>
</gene>
<name>A0A848M872_PAELE</name>
<dbReference type="GO" id="GO:0017168">
    <property type="term" value="F:5-oxoprolinase (ATP-hydrolyzing) activity"/>
    <property type="evidence" value="ECO:0007669"/>
    <property type="project" value="UniProtKB-EC"/>
</dbReference>
<dbReference type="Gene3D" id="2.40.100.10">
    <property type="entry name" value="Cyclophilin-like"/>
    <property type="match status" value="1"/>
</dbReference>
<dbReference type="AlphaFoldDB" id="A0A848M872"/>
<keyword evidence="2 5" id="KW-0378">Hydrolase</keyword>
<dbReference type="InterPro" id="IPR010016">
    <property type="entry name" value="PxpB"/>
</dbReference>
<proteinExistence type="predicted"/>
<reference evidence="5 6" key="1">
    <citation type="submission" date="2020-04" db="EMBL/GenBank/DDBJ databases">
        <title>Paenibacillus algicola sp. nov., a novel marine bacterium producing alginate lyase.</title>
        <authorList>
            <person name="Huang H."/>
        </authorList>
    </citation>
    <scope>NUCLEOTIDE SEQUENCE [LARGE SCALE GENOMIC DNA]</scope>
    <source>
        <strain evidence="5 6">L7-75</strain>
    </source>
</reference>